<protein>
    <recommendedName>
        <fullName evidence="4">Alanine rich membrane protein</fullName>
    </recommendedName>
</protein>
<keyword evidence="3" id="KW-1185">Reference proteome</keyword>
<dbReference type="EMBL" id="BCSX01000021">
    <property type="protein sequence ID" value="GAS88247.1"/>
    <property type="molecule type" value="Genomic_DNA"/>
</dbReference>
<evidence type="ECO:0008006" key="4">
    <source>
        <dbReference type="Google" id="ProtNLM"/>
    </source>
</evidence>
<dbReference type="OrthoDB" id="4762032at2"/>
<reference evidence="3" key="2">
    <citation type="submission" date="2016-02" db="EMBL/GenBank/DDBJ databases">
        <title>Draft genome sequence of five rapidly growing Mycobacterium species.</title>
        <authorList>
            <person name="Katahira K."/>
            <person name="Gotou Y."/>
            <person name="Iida K."/>
            <person name="Ogura Y."/>
            <person name="Hayashi T."/>
        </authorList>
    </citation>
    <scope>NUCLEOTIDE SEQUENCE [LARGE SCALE GENOMIC DNA]</scope>
    <source>
        <strain evidence="3">JCM15654</strain>
    </source>
</reference>
<evidence type="ECO:0000256" key="1">
    <source>
        <dbReference type="SAM" id="Phobius"/>
    </source>
</evidence>
<proteinExistence type="predicted"/>
<reference evidence="3" key="1">
    <citation type="journal article" date="2016" name="Genome Announc.">
        <title>Draft Genome Sequences of Five Rapidly Growing Mycobacterium Species, M. thermoresistibile, M. fortuitum subsp. acetamidolyticum, M. canariasense, M. brisbanense, and M. novocastrense.</title>
        <authorList>
            <person name="Katahira K."/>
            <person name="Ogura Y."/>
            <person name="Gotoh Y."/>
            <person name="Hayashi T."/>
        </authorList>
    </citation>
    <scope>NUCLEOTIDE SEQUENCE [LARGE SCALE GENOMIC DNA]</scope>
    <source>
        <strain evidence="3">JCM15654</strain>
    </source>
</reference>
<dbReference type="RefSeq" id="WP_062828883.1">
    <property type="nucleotide sequence ID" value="NZ_BCSX01000021.1"/>
</dbReference>
<comment type="caution">
    <text evidence="2">The sequence shown here is derived from an EMBL/GenBank/DDBJ whole genome shotgun (WGS) entry which is preliminary data.</text>
</comment>
<keyword evidence="1" id="KW-0812">Transmembrane</keyword>
<accession>A0A117I5B0</accession>
<evidence type="ECO:0000313" key="2">
    <source>
        <dbReference type="EMBL" id="GAS88247.1"/>
    </source>
</evidence>
<sequence length="242" mass="25031">MNGSTHPAPSDEPITPDRLAELQAGLLDDATAARLRHRVRTEPEAAAMLAALDRVRRDVAGLADDGRTAPPVPPDVTARLTSALRAAPPPEHAMNPGARRVRRAAAVAGACAALLAVGLGTVMLMRPDPPSAATTARFERITVSPSQPTVDLPEPQLLGLLAARPDLGPLTDPERRAQCLAALGYPPGIKVLGGRPQDVGGRRGVLILVPSDVPGTVVGLVVPPDCDGAHAGLLADTMVKRP</sequence>
<evidence type="ECO:0000313" key="3">
    <source>
        <dbReference type="Proteomes" id="UP000069620"/>
    </source>
</evidence>
<name>A0A117I5B0_9MYCO</name>
<dbReference type="AlphaFoldDB" id="A0A117I5B0"/>
<gene>
    <name evidence="2" type="ORF">RMCB_2343</name>
</gene>
<dbReference type="Proteomes" id="UP000069620">
    <property type="component" value="Unassembled WGS sequence"/>
</dbReference>
<feature type="transmembrane region" description="Helical" evidence="1">
    <location>
        <begin position="104"/>
        <end position="125"/>
    </location>
</feature>
<keyword evidence="1" id="KW-1133">Transmembrane helix</keyword>
<organism evidence="2 3">
    <name type="scientific">Mycolicibacterium brisbanense</name>
    <dbReference type="NCBI Taxonomy" id="146020"/>
    <lineage>
        <taxon>Bacteria</taxon>
        <taxon>Bacillati</taxon>
        <taxon>Actinomycetota</taxon>
        <taxon>Actinomycetes</taxon>
        <taxon>Mycobacteriales</taxon>
        <taxon>Mycobacteriaceae</taxon>
        <taxon>Mycolicibacterium</taxon>
    </lineage>
</organism>
<dbReference type="STRING" id="146020.RMCB_2343"/>
<keyword evidence="1" id="KW-0472">Membrane</keyword>